<dbReference type="PATRIC" id="fig|272123.3.peg.2342"/>
<dbReference type="PROSITE" id="PS51233">
    <property type="entry name" value="VWFD"/>
    <property type="match status" value="1"/>
</dbReference>
<protein>
    <submittedName>
        <fullName evidence="3">von Willebrand factor type D protein</fullName>
    </submittedName>
</protein>
<gene>
    <name evidence="3" type="ordered locus">Anacy_2149</name>
</gene>
<evidence type="ECO:0000256" key="1">
    <source>
        <dbReference type="SAM" id="MobiDB-lite"/>
    </source>
</evidence>
<dbReference type="Pfam" id="PF00094">
    <property type="entry name" value="VWD"/>
    <property type="match status" value="1"/>
</dbReference>
<dbReference type="HOGENOM" id="CLU_474620_0_0_3"/>
<reference evidence="4" key="1">
    <citation type="journal article" date="2013" name="Proc. Natl. Acad. Sci. U.S.A.">
        <title>Improving the coverage of the cyanobacterial phylum using diversity-driven genome sequencing.</title>
        <authorList>
            <person name="Shih P.M."/>
            <person name="Wu D."/>
            <person name="Latifi A."/>
            <person name="Axen S.D."/>
            <person name="Fewer D.P."/>
            <person name="Talla E."/>
            <person name="Calteau A."/>
            <person name="Cai F."/>
            <person name="Tandeau de Marsac N."/>
            <person name="Rippka R."/>
            <person name="Herdman M."/>
            <person name="Sivonen K."/>
            <person name="Coursin T."/>
            <person name="Laurent T."/>
            <person name="Goodwin L."/>
            <person name="Nolan M."/>
            <person name="Davenport K.W."/>
            <person name="Han C.S."/>
            <person name="Rubin E.M."/>
            <person name="Eisen J.A."/>
            <person name="Woyke T."/>
            <person name="Gugger M."/>
            <person name="Kerfeld C.A."/>
        </authorList>
    </citation>
    <scope>NUCLEOTIDE SEQUENCE [LARGE SCALE GENOMIC DNA]</scope>
    <source>
        <strain evidence="4">ATCC 27899 / PCC 7122</strain>
    </source>
</reference>
<evidence type="ECO:0000313" key="4">
    <source>
        <dbReference type="Proteomes" id="UP000010474"/>
    </source>
</evidence>
<accession>K9ZGA3</accession>
<dbReference type="AlphaFoldDB" id="K9ZGA3"/>
<dbReference type="SMART" id="SM00216">
    <property type="entry name" value="VWD"/>
    <property type="match status" value="1"/>
</dbReference>
<sequence>MPEIRSPLPRCFRFLGRWQFSIILFLITTLLLVNFSSVAQAQLRTRCNGDHPEFPGILSISTSKIVQDAMDLDWKAGLKDQVERGRWIQWNKQTGDYSVTPVKAGDPQTGDKEVDIGTPPPDTSNIFTVGMYHTHPPNPKYPNIGPSIDDKGKATLLRIPSLVRDNDPATPDPNDYQTYLVGPSQACEPEDPENANRSVTLPKELFQPANQGSGNGSSNGSNGNGTNNNNDGGDNSSGNSSGSSGGGSQGTGSSYGDPHIITLDGFRYSFQTVGEFLLGQSTDKQFIVQTRQVPVPKQELSLNTAVAAKIGRDRVGYYIENQGKSDTAILRVNGEVVTLNDETVKLPDGGLLQKRGTEYTIASSRGEQVMIRPIHVAGLQFVNVTVTVPSNYQGKMTGLLGDFDNSPNNDLKTRGGKVLPDQSSYSTVRRALTNFLPTPIPLDEIEKGFFDKLHRDFGDSWRIRQEDSLFDYEKGQSTATFTDRSFPKSYHNLASLMPNQIRQAEAVCRQAGVNTFMLEGCIMDVGFTGEAGFAKNMVNVLTQTVVDKAVNRALDEVRSRVNIPIPIRIPGFPF</sequence>
<dbReference type="STRING" id="272123.Anacy_2149"/>
<proteinExistence type="predicted"/>
<dbReference type="OrthoDB" id="574668at2"/>
<dbReference type="PANTHER" id="PTHR13802">
    <property type="entry name" value="MUCIN 4-RELATED"/>
    <property type="match status" value="1"/>
</dbReference>
<evidence type="ECO:0000259" key="2">
    <source>
        <dbReference type="PROSITE" id="PS51233"/>
    </source>
</evidence>
<keyword evidence="4" id="KW-1185">Reference proteome</keyword>
<feature type="region of interest" description="Disordered" evidence="1">
    <location>
        <begin position="163"/>
        <end position="256"/>
    </location>
</feature>
<feature type="domain" description="VWFD" evidence="2">
    <location>
        <begin position="250"/>
        <end position="469"/>
    </location>
</feature>
<dbReference type="RefSeq" id="WP_015214256.1">
    <property type="nucleotide sequence ID" value="NC_019771.1"/>
</dbReference>
<evidence type="ECO:0000313" key="3">
    <source>
        <dbReference type="EMBL" id="AFZ57617.1"/>
    </source>
</evidence>
<feature type="compositionally biased region" description="Low complexity" evidence="1">
    <location>
        <begin position="210"/>
        <end position="242"/>
    </location>
</feature>
<dbReference type="Proteomes" id="UP000010474">
    <property type="component" value="Chromosome"/>
</dbReference>
<dbReference type="eggNOG" id="COG0810">
    <property type="taxonomic scope" value="Bacteria"/>
</dbReference>
<dbReference type="InterPro" id="IPR001846">
    <property type="entry name" value="VWF_type-D"/>
</dbReference>
<dbReference type="KEGG" id="acy:Anacy_2149"/>
<dbReference type="PANTHER" id="PTHR13802:SF59">
    <property type="entry name" value="SUSHI DOMAIN-CONTAINING PROTEIN 2"/>
    <property type="match status" value="1"/>
</dbReference>
<name>K9ZGA3_ANACC</name>
<dbReference type="InterPro" id="IPR051495">
    <property type="entry name" value="Epithelial_Barrier/Signaling"/>
</dbReference>
<organism evidence="3 4">
    <name type="scientific">Anabaena cylindrica (strain ATCC 27899 / PCC 7122)</name>
    <dbReference type="NCBI Taxonomy" id="272123"/>
    <lineage>
        <taxon>Bacteria</taxon>
        <taxon>Bacillati</taxon>
        <taxon>Cyanobacteriota</taxon>
        <taxon>Cyanophyceae</taxon>
        <taxon>Nostocales</taxon>
        <taxon>Nostocaceae</taxon>
        <taxon>Anabaena</taxon>
    </lineage>
</organism>
<feature type="region of interest" description="Disordered" evidence="1">
    <location>
        <begin position="98"/>
        <end position="119"/>
    </location>
</feature>
<dbReference type="EMBL" id="CP003659">
    <property type="protein sequence ID" value="AFZ57617.1"/>
    <property type="molecule type" value="Genomic_DNA"/>
</dbReference>